<name>A0A375I842_9BURK</name>
<evidence type="ECO:0000313" key="3">
    <source>
        <dbReference type="EMBL" id="SPK77679.1"/>
    </source>
</evidence>
<dbReference type="Proteomes" id="UP000255505">
    <property type="component" value="Unassembled WGS sequence"/>
</dbReference>
<dbReference type="EMBL" id="OOEF01000040">
    <property type="protein sequence ID" value="SPK70240.1"/>
    <property type="molecule type" value="Genomic_DNA"/>
</dbReference>
<evidence type="ECO:0000256" key="1">
    <source>
        <dbReference type="SAM" id="MobiDB-lite"/>
    </source>
</evidence>
<dbReference type="AlphaFoldDB" id="A0A375I842"/>
<sequence>MRISPAPSTGKNGRGTFQLKNGQAAGDPAYRNQWLGWVQPLARCSHSKPGASLVDDGEALANARAILELLALSLSHAAPWHEELQCGGQVFSDRY</sequence>
<gene>
    <name evidence="3" type="ORF">CT19425_P70019</name>
    <name evidence="2" type="ORF">CT19425_U450001</name>
</gene>
<reference evidence="2 4" key="1">
    <citation type="submission" date="2018-01" db="EMBL/GenBank/DDBJ databases">
        <authorList>
            <person name="Gaut B.S."/>
            <person name="Morton B.R."/>
            <person name="Clegg M.T."/>
            <person name="Duvall M.R."/>
        </authorList>
    </citation>
    <scope>NUCLEOTIDE SEQUENCE [LARGE SCALE GENOMIC DNA]</scope>
    <source>
        <strain evidence="2">Cupriavidus taiwanensis LMG 19425</strain>
        <plasmid evidence="4">Plasmid iii</plasmid>
    </source>
</reference>
<evidence type="ECO:0000313" key="2">
    <source>
        <dbReference type="EMBL" id="SPK70240.1"/>
    </source>
</evidence>
<keyword evidence="3" id="KW-0614">Plasmid</keyword>
<evidence type="ECO:0000313" key="4">
    <source>
        <dbReference type="Proteomes" id="UP000255505"/>
    </source>
</evidence>
<dbReference type="EMBL" id="LT991978">
    <property type="protein sequence ID" value="SPK77679.1"/>
    <property type="molecule type" value="Genomic_DNA"/>
</dbReference>
<feature type="compositionally biased region" description="Polar residues" evidence="1">
    <location>
        <begin position="1"/>
        <end position="11"/>
    </location>
</feature>
<organism evidence="2 4">
    <name type="scientific">Cupriavidus taiwanensis</name>
    <dbReference type="NCBI Taxonomy" id="164546"/>
    <lineage>
        <taxon>Bacteria</taxon>
        <taxon>Pseudomonadati</taxon>
        <taxon>Pseudomonadota</taxon>
        <taxon>Betaproteobacteria</taxon>
        <taxon>Burkholderiales</taxon>
        <taxon>Burkholderiaceae</taxon>
        <taxon>Cupriavidus</taxon>
    </lineage>
</organism>
<dbReference type="Proteomes" id="UP000255505">
    <property type="component" value="Plasmid III"/>
</dbReference>
<geneLocation type="plasmid" evidence="3">
    <name>III</name>
</geneLocation>
<protein>
    <submittedName>
        <fullName evidence="2">Uncharacterized protein</fullName>
    </submittedName>
</protein>
<proteinExistence type="predicted"/>
<accession>A0A375I842</accession>
<feature type="region of interest" description="Disordered" evidence="1">
    <location>
        <begin position="1"/>
        <end position="22"/>
    </location>
</feature>